<reference evidence="1 2" key="1">
    <citation type="submission" date="2020-08" db="EMBL/GenBank/DDBJ databases">
        <title>Plant Genome Project.</title>
        <authorList>
            <person name="Zhang R.-G."/>
        </authorList>
    </citation>
    <scope>NUCLEOTIDE SEQUENCE [LARGE SCALE GENOMIC DNA]</scope>
    <source>
        <tissue evidence="1">Rhizome</tissue>
    </source>
</reference>
<accession>A0A8J5L3H6</accession>
<protein>
    <submittedName>
        <fullName evidence="1">Uncharacterized protein</fullName>
    </submittedName>
</protein>
<proteinExistence type="predicted"/>
<comment type="caution">
    <text evidence="1">The sequence shown here is derived from an EMBL/GenBank/DDBJ whole genome shotgun (WGS) entry which is preliminary data.</text>
</comment>
<evidence type="ECO:0000313" key="1">
    <source>
        <dbReference type="EMBL" id="KAG6504162.1"/>
    </source>
</evidence>
<organism evidence="1 2">
    <name type="scientific">Zingiber officinale</name>
    <name type="common">Ginger</name>
    <name type="synonym">Amomum zingiber</name>
    <dbReference type="NCBI Taxonomy" id="94328"/>
    <lineage>
        <taxon>Eukaryota</taxon>
        <taxon>Viridiplantae</taxon>
        <taxon>Streptophyta</taxon>
        <taxon>Embryophyta</taxon>
        <taxon>Tracheophyta</taxon>
        <taxon>Spermatophyta</taxon>
        <taxon>Magnoliopsida</taxon>
        <taxon>Liliopsida</taxon>
        <taxon>Zingiberales</taxon>
        <taxon>Zingiberaceae</taxon>
        <taxon>Zingiber</taxon>
    </lineage>
</organism>
<dbReference type="AlphaFoldDB" id="A0A8J5L3H6"/>
<dbReference type="EMBL" id="JACMSC010000010">
    <property type="protein sequence ID" value="KAG6504162.1"/>
    <property type="molecule type" value="Genomic_DNA"/>
</dbReference>
<dbReference type="Gene3D" id="2.60.120.330">
    <property type="entry name" value="B-lactam Antibiotic, Isopenicillin N Synthase, Chain"/>
    <property type="match status" value="1"/>
</dbReference>
<dbReference type="InterPro" id="IPR027443">
    <property type="entry name" value="IPNS-like_sf"/>
</dbReference>
<dbReference type="Proteomes" id="UP000734854">
    <property type="component" value="Unassembled WGS sequence"/>
</dbReference>
<keyword evidence="2" id="KW-1185">Reference proteome</keyword>
<gene>
    <name evidence="1" type="ORF">ZIOFF_036493</name>
</gene>
<evidence type="ECO:0000313" key="2">
    <source>
        <dbReference type="Proteomes" id="UP000734854"/>
    </source>
</evidence>
<sequence length="95" mass="11259">MAIPRVNHGIPVELLECVKKVCMECNRHRDETFKASRETMREYIVEVKKLVEKLMETMEENLGLEKGTFKNKFTGNGEHEPFFTSRSCFRFHFML</sequence>
<dbReference type="SUPFAM" id="SSF51197">
    <property type="entry name" value="Clavaminate synthase-like"/>
    <property type="match status" value="1"/>
</dbReference>
<name>A0A8J5L3H6_ZINOF</name>